<feature type="compositionally biased region" description="Basic and acidic residues" evidence="2">
    <location>
        <begin position="421"/>
        <end position="438"/>
    </location>
</feature>
<keyword evidence="5" id="KW-1185">Reference proteome</keyword>
<dbReference type="AlphaFoldDB" id="A0AAD8U554"/>
<feature type="coiled-coil region" evidence="1">
    <location>
        <begin position="812"/>
        <end position="853"/>
    </location>
</feature>
<feature type="domain" description="Transposase (putative) gypsy type" evidence="3">
    <location>
        <begin position="72"/>
        <end position="139"/>
    </location>
</feature>
<dbReference type="EMBL" id="JAUUTY010000001">
    <property type="protein sequence ID" value="KAK1698917.1"/>
    <property type="molecule type" value="Genomic_DNA"/>
</dbReference>
<comment type="caution">
    <text evidence="4">The sequence shown here is derived from an EMBL/GenBank/DDBJ whole genome shotgun (WGS) entry which is preliminary data.</text>
</comment>
<evidence type="ECO:0000256" key="2">
    <source>
        <dbReference type="SAM" id="MobiDB-lite"/>
    </source>
</evidence>
<dbReference type="PANTHER" id="PTHR33026:SF7">
    <property type="entry name" value="OS03G0100275 PROTEIN"/>
    <property type="match status" value="1"/>
</dbReference>
<feature type="compositionally biased region" description="Acidic residues" evidence="2">
    <location>
        <begin position="1031"/>
        <end position="1049"/>
    </location>
</feature>
<evidence type="ECO:0000256" key="1">
    <source>
        <dbReference type="SAM" id="Coils"/>
    </source>
</evidence>
<proteinExistence type="predicted"/>
<dbReference type="PANTHER" id="PTHR33026">
    <property type="entry name" value="OS06G0360600 PROTEIN"/>
    <property type="match status" value="1"/>
</dbReference>
<evidence type="ECO:0000313" key="4">
    <source>
        <dbReference type="EMBL" id="KAK1698917.1"/>
    </source>
</evidence>
<feature type="region of interest" description="Disordered" evidence="2">
    <location>
        <begin position="1"/>
        <end position="25"/>
    </location>
</feature>
<feature type="region of interest" description="Disordered" evidence="2">
    <location>
        <begin position="1024"/>
        <end position="1064"/>
    </location>
</feature>
<protein>
    <recommendedName>
        <fullName evidence="3">Transposase (putative) gypsy type domain-containing protein</fullName>
    </recommendedName>
</protein>
<feature type="compositionally biased region" description="Polar residues" evidence="2">
    <location>
        <begin position="404"/>
        <end position="416"/>
    </location>
</feature>
<evidence type="ECO:0000313" key="5">
    <source>
        <dbReference type="Proteomes" id="UP001231189"/>
    </source>
</evidence>
<dbReference type="Proteomes" id="UP001231189">
    <property type="component" value="Unassembled WGS sequence"/>
</dbReference>
<accession>A0AAD8U554</accession>
<sequence>MDTGSGSHGESGSSSQASGANPTAVTRGAWMGSNVSEYEIDWLYRSRRIPEGVTCRLPTGEIEPVLEPGEHVVFLAHFERGFGLPASSFFQRFLDFYELQPHHLPGNAVFYLSCFTSFMEAYVGIRPIRETFARFFALRINSIQGKDIPAPKPPVQCGSCIVGSRQGSPFFKFTGLESCRAWQGTFFYVKNNGDAHLINLPPFNPAPPSKANWSYNPRSSHPETNRVVRYMAHLMKETDICSDDIIRAFISRRVLPLQHRQHRMSEMYGPGDPTKITGLPLSKRDVVRKATQICQTAMPDDWEWGLLPFSTSNPPTQELEDRFPSIRTERRGPCMKRALDSVDPDPFIKWKDLKMGKTKASRLGPSVPKPAGTADDLDIIEIHEHVPPLQAEVGHEFMDNLTTQGQKNRASASDAGSSDEPPSKRFRTEPLGHKEVGMRRYKRKQMPTSSGAALKLGPRPESSEGTTRTSTPPPHSSPAPSGAGNTSASPLGGTPSSGRAAPTPPDHRAEEDLASPPETQDAGASNIGAEEETAGRSEPLVPSVQKKKKKTPVPETSAPGGSNPGDAPSAPLSPRTSPTPPPKTSAALALLPPKTSKLIKGKAAASSTPFGGPQPLVLHASRAASAASERPTGLLGQITDFKRQGRELGHLLPYAEKWNAADVFPATRGMGKDRQPLPDPAGNKSSEEHFMRLRRAVKELDSAWFDSTNNLMHTADGRKVLFEELLWEHQELAEAHAKCRAIPEASIDALQRQVASLQAEKEQLVLKHREALDSLDLYAKGLKDQLIQVGLKHGEAMKTAEAAAAAKLDAALEDASNSTAVLNAELEEMAKARKAAEEKAARLEAEQKEYDLLVMKTDALARRLFPDSQGFASKRVGERRVAQGYQNLDAPWDPYDHLVALNARVSHMRVIDRNLSDIPEVATQLFRTLWPGEEVPDTFSLISDRLKGAGRRIREWQCSAARAGADAALRVACSWYPDLDLDALVGVREGAPTDVDPVLTAKRQDCAYHLAEFVDARTFIPAPPDVQDYLSEGEEGEHEEEVEAEDEPLDAPGAGDAPPEAPAA</sequence>
<dbReference type="Pfam" id="PF04195">
    <property type="entry name" value="Transposase_28"/>
    <property type="match status" value="1"/>
</dbReference>
<keyword evidence="1" id="KW-0175">Coiled coil</keyword>
<evidence type="ECO:0000259" key="3">
    <source>
        <dbReference type="Pfam" id="PF04195"/>
    </source>
</evidence>
<name>A0AAD8U554_LOLMU</name>
<reference evidence="4" key="1">
    <citation type="submission" date="2023-07" db="EMBL/GenBank/DDBJ databases">
        <title>A chromosome-level genome assembly of Lolium multiflorum.</title>
        <authorList>
            <person name="Chen Y."/>
            <person name="Copetti D."/>
            <person name="Kolliker R."/>
            <person name="Studer B."/>
        </authorList>
    </citation>
    <scope>NUCLEOTIDE SEQUENCE</scope>
    <source>
        <strain evidence="4">02402/16</strain>
        <tissue evidence="4">Leaf</tissue>
    </source>
</reference>
<feature type="compositionally biased region" description="Low complexity" evidence="2">
    <location>
        <begin position="1"/>
        <end position="19"/>
    </location>
</feature>
<feature type="compositionally biased region" description="Polar residues" evidence="2">
    <location>
        <begin position="483"/>
        <end position="497"/>
    </location>
</feature>
<feature type="region of interest" description="Disordered" evidence="2">
    <location>
        <begin position="404"/>
        <end position="587"/>
    </location>
</feature>
<dbReference type="InterPro" id="IPR007321">
    <property type="entry name" value="Transposase_28"/>
</dbReference>
<organism evidence="4 5">
    <name type="scientific">Lolium multiflorum</name>
    <name type="common">Italian ryegrass</name>
    <name type="synonym">Lolium perenne subsp. multiflorum</name>
    <dbReference type="NCBI Taxonomy" id="4521"/>
    <lineage>
        <taxon>Eukaryota</taxon>
        <taxon>Viridiplantae</taxon>
        <taxon>Streptophyta</taxon>
        <taxon>Embryophyta</taxon>
        <taxon>Tracheophyta</taxon>
        <taxon>Spermatophyta</taxon>
        <taxon>Magnoliopsida</taxon>
        <taxon>Liliopsida</taxon>
        <taxon>Poales</taxon>
        <taxon>Poaceae</taxon>
        <taxon>BOP clade</taxon>
        <taxon>Pooideae</taxon>
        <taxon>Poodae</taxon>
        <taxon>Poeae</taxon>
        <taxon>Poeae Chloroplast Group 2 (Poeae type)</taxon>
        <taxon>Loliodinae</taxon>
        <taxon>Loliinae</taxon>
        <taxon>Lolium</taxon>
    </lineage>
</organism>
<gene>
    <name evidence="4" type="ORF">QYE76_015614</name>
</gene>
<feature type="compositionally biased region" description="Low complexity" evidence="2">
    <location>
        <begin position="567"/>
        <end position="576"/>
    </location>
</feature>